<dbReference type="OrthoDB" id="610799at2759"/>
<feature type="region of interest" description="Disordered" evidence="1">
    <location>
        <begin position="16"/>
        <end position="37"/>
    </location>
</feature>
<organism evidence="2 3">
    <name type="scientific">Vigna unguiculata</name>
    <name type="common">Cowpea</name>
    <dbReference type="NCBI Taxonomy" id="3917"/>
    <lineage>
        <taxon>Eukaryota</taxon>
        <taxon>Viridiplantae</taxon>
        <taxon>Streptophyta</taxon>
        <taxon>Embryophyta</taxon>
        <taxon>Tracheophyta</taxon>
        <taxon>Spermatophyta</taxon>
        <taxon>Magnoliopsida</taxon>
        <taxon>eudicotyledons</taxon>
        <taxon>Gunneridae</taxon>
        <taxon>Pentapetalae</taxon>
        <taxon>rosids</taxon>
        <taxon>fabids</taxon>
        <taxon>Fabales</taxon>
        <taxon>Fabaceae</taxon>
        <taxon>Papilionoideae</taxon>
        <taxon>50 kb inversion clade</taxon>
        <taxon>NPAAA clade</taxon>
        <taxon>indigoferoid/millettioid clade</taxon>
        <taxon>Phaseoleae</taxon>
        <taxon>Vigna</taxon>
    </lineage>
</organism>
<proteinExistence type="predicted"/>
<dbReference type="Proteomes" id="UP000501690">
    <property type="component" value="Linkage Group LG2"/>
</dbReference>
<dbReference type="Gramene" id="Vigun03g447500.1.v1.2">
    <property type="protein sequence ID" value="Vigun03g447500.1.v1.2.CDS.1"/>
    <property type="gene ID" value="Vigun03g447500.v1.2"/>
</dbReference>
<evidence type="ECO:0000256" key="1">
    <source>
        <dbReference type="SAM" id="MobiDB-lite"/>
    </source>
</evidence>
<accession>A0A4D6KSP5</accession>
<keyword evidence="3" id="KW-1185">Reference proteome</keyword>
<gene>
    <name evidence="2" type="ORF">DEO72_LG2g44</name>
</gene>
<dbReference type="PANTHER" id="PTHR33647:SF10">
    <property type="entry name" value="DUF4228 DOMAIN-CONTAINING PROTEIN"/>
    <property type="match status" value="1"/>
</dbReference>
<evidence type="ECO:0000313" key="2">
    <source>
        <dbReference type="EMBL" id="QCD79730.1"/>
    </source>
</evidence>
<name>A0A4D6KSP5_VIGUN</name>
<evidence type="ECO:0000313" key="3">
    <source>
        <dbReference type="Proteomes" id="UP000501690"/>
    </source>
</evidence>
<reference evidence="2 3" key="1">
    <citation type="submission" date="2019-04" db="EMBL/GenBank/DDBJ databases">
        <title>An improved genome assembly and genetic linkage map for asparagus bean, Vigna unguiculata ssp. sesquipedialis.</title>
        <authorList>
            <person name="Xia Q."/>
            <person name="Zhang R."/>
            <person name="Dong Y."/>
        </authorList>
    </citation>
    <scope>NUCLEOTIDE SEQUENCE [LARGE SCALE GENOMIC DNA]</scope>
    <source>
        <tissue evidence="2">Leaf</tissue>
    </source>
</reference>
<dbReference type="PANTHER" id="PTHR33647">
    <property type="entry name" value="OS01G0793900 PROTEIN"/>
    <property type="match status" value="1"/>
</dbReference>
<protein>
    <submittedName>
        <fullName evidence="2">Uncharacterized protein</fullName>
    </submittedName>
</protein>
<sequence>MGNCVKAASSMEWDGEDWSDLKSKKRSSKAHELSLGKGQKEKLMQTLKLCPDANGKVKIKISKKELAQLFQKQHQRASSAEQVLVGLIKSRNDDAGHRFWMPMLETIPEAT</sequence>
<dbReference type="EMBL" id="CP039346">
    <property type="protein sequence ID" value="QCD79730.1"/>
    <property type="molecule type" value="Genomic_DNA"/>
</dbReference>
<dbReference type="AlphaFoldDB" id="A0A4D6KSP5"/>